<dbReference type="FunFam" id="1.10.10.1210:FF:000001">
    <property type="entry name" value="melanoma-associated antigen D1"/>
    <property type="match status" value="1"/>
</dbReference>
<dbReference type="PANTHER" id="PTHR11736">
    <property type="entry name" value="MELANOMA-ASSOCIATED ANTIGEN MAGE ANTIGEN"/>
    <property type="match status" value="1"/>
</dbReference>
<dbReference type="Proteomes" id="UP000322234">
    <property type="component" value="Unassembled WGS sequence"/>
</dbReference>
<feature type="domain" description="MAGE" evidence="2">
    <location>
        <begin position="1"/>
        <end position="174"/>
    </location>
</feature>
<evidence type="ECO:0000256" key="1">
    <source>
        <dbReference type="SAM" id="MobiDB-lite"/>
    </source>
</evidence>
<dbReference type="InterPro" id="IPR041898">
    <property type="entry name" value="MAGE_WH1"/>
</dbReference>
<dbReference type="GO" id="GO:0000122">
    <property type="term" value="P:negative regulation of transcription by RNA polymerase II"/>
    <property type="evidence" value="ECO:0007669"/>
    <property type="project" value="TreeGrafter"/>
</dbReference>
<dbReference type="SMART" id="SM01373">
    <property type="entry name" value="MAGE"/>
    <property type="match status" value="1"/>
</dbReference>
<dbReference type="AlphaFoldDB" id="A0A6B0SBF3"/>
<dbReference type="InterPro" id="IPR041899">
    <property type="entry name" value="MAGE_WH2"/>
</dbReference>
<accession>A0A6B0SBF3</accession>
<proteinExistence type="predicted"/>
<reference evidence="3" key="1">
    <citation type="submission" date="2019-10" db="EMBL/GenBank/DDBJ databases">
        <title>The sequence and de novo assembly of the wild yak genome.</title>
        <authorList>
            <person name="Liu Y."/>
        </authorList>
    </citation>
    <scope>NUCLEOTIDE SEQUENCE [LARGE SCALE GENOMIC DNA]</scope>
    <source>
        <strain evidence="3">WY2019</strain>
    </source>
</reference>
<dbReference type="Pfam" id="PF01454">
    <property type="entry name" value="MAGE"/>
    <property type="match status" value="1"/>
</dbReference>
<feature type="compositionally biased region" description="Basic and acidic residues" evidence="1">
    <location>
        <begin position="170"/>
        <end position="179"/>
    </location>
</feature>
<dbReference type="EMBL" id="VBQZ03001423">
    <property type="protein sequence ID" value="MXQ99812.1"/>
    <property type="molecule type" value="Genomic_DNA"/>
</dbReference>
<protein>
    <recommendedName>
        <fullName evidence="2">MAGE domain-containing protein</fullName>
    </recommendedName>
</protein>
<dbReference type="InterPro" id="IPR002190">
    <property type="entry name" value="MHD_dom"/>
</dbReference>
<sequence length="282" mass="31757">MLKVNHRSYREEFPEILRRDSECMELEFGLVLKEVRPNSHCYTLVSNLDLSDSESMRGDWGLQKNGLLMPLLGVTYLNAHRASEEDIWKFLNMLNIYDGRRHFIFGDTGKLITQDLVQEVYLEYRQVPSSDPPRYEFLWGPKALTQNSKTKVLQILTRVNDSAPDTLQPRYEDSWREEVESSGARAAAGTGPSASASTGPSALPVLAFLPQPDLALLLQLGLTCLPRPGPALLPWTVLAILPRPDMAHWPRPDMEHRPKPGLTHLPRPVLALLPQPVLALLP</sequence>
<evidence type="ECO:0000313" key="4">
    <source>
        <dbReference type="Proteomes" id="UP000322234"/>
    </source>
</evidence>
<feature type="region of interest" description="Disordered" evidence="1">
    <location>
        <begin position="164"/>
        <end position="196"/>
    </location>
</feature>
<evidence type="ECO:0000313" key="3">
    <source>
        <dbReference type="EMBL" id="MXQ99812.1"/>
    </source>
</evidence>
<dbReference type="InterPro" id="IPR037445">
    <property type="entry name" value="MAGE"/>
</dbReference>
<dbReference type="Gene3D" id="1.10.10.1210">
    <property type="entry name" value="MAGE homology domain, winged helix WH2 motif"/>
    <property type="match status" value="1"/>
</dbReference>
<organism evidence="3 4">
    <name type="scientific">Bos mutus</name>
    <name type="common">wild yak</name>
    <dbReference type="NCBI Taxonomy" id="72004"/>
    <lineage>
        <taxon>Eukaryota</taxon>
        <taxon>Metazoa</taxon>
        <taxon>Chordata</taxon>
        <taxon>Craniata</taxon>
        <taxon>Vertebrata</taxon>
        <taxon>Euteleostomi</taxon>
        <taxon>Mammalia</taxon>
        <taxon>Eutheria</taxon>
        <taxon>Laurasiatheria</taxon>
        <taxon>Artiodactyla</taxon>
        <taxon>Ruminantia</taxon>
        <taxon>Pecora</taxon>
        <taxon>Bovidae</taxon>
        <taxon>Bovinae</taxon>
        <taxon>Bos</taxon>
    </lineage>
</organism>
<feature type="compositionally biased region" description="Low complexity" evidence="1">
    <location>
        <begin position="181"/>
        <end position="196"/>
    </location>
</feature>
<dbReference type="Gene3D" id="1.10.10.1200">
    <property type="entry name" value="MAGE homology domain, winged helix WH1 motif"/>
    <property type="match status" value="1"/>
</dbReference>
<name>A0A6B0SBF3_9CETA</name>
<comment type="caution">
    <text evidence="3">The sequence shown here is derived from an EMBL/GenBank/DDBJ whole genome shotgun (WGS) entry which is preliminary data.</text>
</comment>
<dbReference type="GO" id="GO:0005634">
    <property type="term" value="C:nucleus"/>
    <property type="evidence" value="ECO:0007669"/>
    <property type="project" value="TreeGrafter"/>
</dbReference>
<keyword evidence="4" id="KW-1185">Reference proteome</keyword>
<evidence type="ECO:0000259" key="2">
    <source>
        <dbReference type="PROSITE" id="PS50838"/>
    </source>
</evidence>
<dbReference type="PANTHER" id="PTHR11736:SF22">
    <property type="entry name" value="MAGE DOMAIN-CONTAINING PROTEIN"/>
    <property type="match status" value="1"/>
</dbReference>
<gene>
    <name evidence="3" type="ORF">E5288_WYG019739</name>
</gene>
<dbReference type="PROSITE" id="PS50838">
    <property type="entry name" value="MAGE"/>
    <property type="match status" value="1"/>
</dbReference>